<evidence type="ECO:0000256" key="1">
    <source>
        <dbReference type="SAM" id="MobiDB-lite"/>
    </source>
</evidence>
<comment type="caution">
    <text evidence="2">The sequence shown here is derived from an EMBL/GenBank/DDBJ whole genome shotgun (WGS) entry which is preliminary data.</text>
</comment>
<proteinExistence type="predicted"/>
<feature type="region of interest" description="Disordered" evidence="1">
    <location>
        <begin position="293"/>
        <end position="338"/>
    </location>
</feature>
<accession>A0ABR1X9W3</accession>
<evidence type="ECO:0000313" key="2">
    <source>
        <dbReference type="EMBL" id="KAK8093431.1"/>
    </source>
</evidence>
<sequence length="401" mass="46310">MANNDNTQKTYFKSPDDWDTWGSEFRKKAKALEIWEYIDPERKIDWMSPPRRPLLVDYPQRQGQPNRRSSIHVGGGLASDQEDPPARSITDLTDTGRSSFQLDYTMYTHEAKEYKDHRNKVEKLSDWVLSTVSDMYKKTCCDENNDLDGWYAALREVGKVQDSYQMTEAREVYRASTKPLRNMPRDFNAWVIRWETAMADGIRKGVPETTNSQAWCQDLIFALRPVMENWVTNFQFNRQEDINSGQIEYRKVASDLRVFWKTITRDPPASRVSKGSFATFGEADEEELYGQAVDQGSNDQRGSRSRTNNASKGTPAQSRKDGPKTGTKRKKEQTDQEESECGACFGNHTLSNCFYLFPDKAFQGWRASRPVQRVVEHNLSTHTKLAEKVKRLRKLHDSPDQ</sequence>
<feature type="compositionally biased region" description="Polar residues" evidence="1">
    <location>
        <begin position="294"/>
        <end position="317"/>
    </location>
</feature>
<protein>
    <recommendedName>
        <fullName evidence="4">Gag protein</fullName>
    </recommendedName>
</protein>
<dbReference type="EMBL" id="JAQQWN010000002">
    <property type="protein sequence ID" value="KAK8093431.1"/>
    <property type="molecule type" value="Genomic_DNA"/>
</dbReference>
<dbReference type="Proteomes" id="UP001433268">
    <property type="component" value="Unassembled WGS sequence"/>
</dbReference>
<feature type="region of interest" description="Disordered" evidence="1">
    <location>
        <begin position="57"/>
        <end position="93"/>
    </location>
</feature>
<organism evidence="2 3">
    <name type="scientific">Apiospora hydei</name>
    <dbReference type="NCBI Taxonomy" id="1337664"/>
    <lineage>
        <taxon>Eukaryota</taxon>
        <taxon>Fungi</taxon>
        <taxon>Dikarya</taxon>
        <taxon>Ascomycota</taxon>
        <taxon>Pezizomycotina</taxon>
        <taxon>Sordariomycetes</taxon>
        <taxon>Xylariomycetidae</taxon>
        <taxon>Amphisphaeriales</taxon>
        <taxon>Apiosporaceae</taxon>
        <taxon>Apiospora</taxon>
    </lineage>
</organism>
<reference evidence="2 3" key="1">
    <citation type="submission" date="2023-01" db="EMBL/GenBank/DDBJ databases">
        <title>Analysis of 21 Apiospora genomes using comparative genomics revels a genus with tremendous synthesis potential of carbohydrate active enzymes and secondary metabolites.</title>
        <authorList>
            <person name="Sorensen T."/>
        </authorList>
    </citation>
    <scope>NUCLEOTIDE SEQUENCE [LARGE SCALE GENOMIC DNA]</scope>
    <source>
        <strain evidence="2 3">CBS 114990</strain>
    </source>
</reference>
<dbReference type="RefSeq" id="XP_066674204.1">
    <property type="nucleotide sequence ID" value="XM_066804431.1"/>
</dbReference>
<name>A0ABR1X9W3_9PEZI</name>
<evidence type="ECO:0008006" key="4">
    <source>
        <dbReference type="Google" id="ProtNLM"/>
    </source>
</evidence>
<keyword evidence="3" id="KW-1185">Reference proteome</keyword>
<dbReference type="GeneID" id="92037491"/>
<evidence type="ECO:0000313" key="3">
    <source>
        <dbReference type="Proteomes" id="UP001433268"/>
    </source>
</evidence>
<gene>
    <name evidence="2" type="ORF">PG997_000116</name>
</gene>